<evidence type="ECO:0000256" key="1">
    <source>
        <dbReference type="ARBA" id="ARBA00023284"/>
    </source>
</evidence>
<evidence type="ECO:0000313" key="5">
    <source>
        <dbReference type="Proteomes" id="UP000056322"/>
    </source>
</evidence>
<dbReference type="PANTHER" id="PTHR42852">
    <property type="entry name" value="THIOL:DISULFIDE INTERCHANGE PROTEIN DSBE"/>
    <property type="match status" value="1"/>
</dbReference>
<dbReference type="InterPro" id="IPR036249">
    <property type="entry name" value="Thioredoxin-like_sf"/>
</dbReference>
<dbReference type="Pfam" id="PF00578">
    <property type="entry name" value="AhpC-TSA"/>
    <property type="match status" value="1"/>
</dbReference>
<dbReference type="GO" id="GO:0015036">
    <property type="term" value="F:disulfide oxidoreductase activity"/>
    <property type="evidence" value="ECO:0007669"/>
    <property type="project" value="UniProtKB-ARBA"/>
</dbReference>
<dbReference type="InterPro" id="IPR017937">
    <property type="entry name" value="Thioredoxin_CS"/>
</dbReference>
<dbReference type="EMBL" id="LN794158">
    <property type="protein sequence ID" value="CEN56589.1"/>
    <property type="molecule type" value="Genomic_DNA"/>
</dbReference>
<dbReference type="KEGG" id="mbac:BN1209_1553"/>
<keyword evidence="2" id="KW-0732">Signal</keyword>
<protein>
    <submittedName>
        <fullName evidence="4">Alkyl hydroperoxide reductase/ Thiol specific antioxidant/ Mal allergen (Modular protein)</fullName>
    </submittedName>
</protein>
<dbReference type="PANTHER" id="PTHR42852:SF13">
    <property type="entry name" value="PROTEIN DIPZ"/>
    <property type="match status" value="1"/>
</dbReference>
<keyword evidence="1" id="KW-0676">Redox-active center</keyword>
<feature type="signal peptide" evidence="2">
    <location>
        <begin position="1"/>
        <end position="24"/>
    </location>
</feature>
<feature type="domain" description="Thioredoxin" evidence="3">
    <location>
        <begin position="31"/>
        <end position="174"/>
    </location>
</feature>
<dbReference type="OrthoDB" id="9811352at2"/>
<evidence type="ECO:0000256" key="2">
    <source>
        <dbReference type="SAM" id="SignalP"/>
    </source>
</evidence>
<gene>
    <name evidence="4" type="ORF">BN1209_1553</name>
</gene>
<dbReference type="CDD" id="cd02966">
    <property type="entry name" value="TlpA_like_family"/>
    <property type="match status" value="1"/>
</dbReference>
<sequence>MIRLLSQCLLALTLLALSVFNAKAELSNNEVSKSIASKDFVMKDLAGKEHRLSDYRGKWVLINYWATWCPPCLDELPDFISLYEQRYLQAKSKDLMVLGIAVDYKNAQEVRLFVDDMLVSYPIILGTPKIFAQFGSPKILPTTLIYNPQGKLVKLKQGGLTKLAVESIIMASPHESIEK</sequence>
<dbReference type="InterPro" id="IPR013766">
    <property type="entry name" value="Thioredoxin_domain"/>
</dbReference>
<name>A0A0B7J1Q5_9PROT</name>
<dbReference type="PROSITE" id="PS00194">
    <property type="entry name" value="THIOREDOXIN_1"/>
    <property type="match status" value="1"/>
</dbReference>
<dbReference type="Gene3D" id="3.40.30.10">
    <property type="entry name" value="Glutaredoxin"/>
    <property type="match status" value="1"/>
</dbReference>
<evidence type="ECO:0000259" key="3">
    <source>
        <dbReference type="PROSITE" id="PS51352"/>
    </source>
</evidence>
<dbReference type="PROSITE" id="PS51352">
    <property type="entry name" value="THIOREDOXIN_2"/>
    <property type="match status" value="1"/>
</dbReference>
<dbReference type="HOGENOM" id="CLU_042529_11_2_4"/>
<dbReference type="SUPFAM" id="SSF52833">
    <property type="entry name" value="Thioredoxin-like"/>
    <property type="match status" value="1"/>
</dbReference>
<dbReference type="InterPro" id="IPR000866">
    <property type="entry name" value="AhpC/TSA"/>
</dbReference>
<dbReference type="Proteomes" id="UP000056322">
    <property type="component" value="Chromosome 1"/>
</dbReference>
<dbReference type="GO" id="GO:0016209">
    <property type="term" value="F:antioxidant activity"/>
    <property type="evidence" value="ECO:0007669"/>
    <property type="project" value="InterPro"/>
</dbReference>
<accession>A0A0B7J1Q5</accession>
<keyword evidence="5" id="KW-1185">Reference proteome</keyword>
<dbReference type="AlphaFoldDB" id="A0A0B7J1Q5"/>
<organism evidence="4 5">
    <name type="scientific">Candidatus Methylopumilus turicensis</name>
    <dbReference type="NCBI Taxonomy" id="1581680"/>
    <lineage>
        <taxon>Bacteria</taxon>
        <taxon>Pseudomonadati</taxon>
        <taxon>Pseudomonadota</taxon>
        <taxon>Betaproteobacteria</taxon>
        <taxon>Nitrosomonadales</taxon>
        <taxon>Methylophilaceae</taxon>
        <taxon>Candidatus Methylopumilus</taxon>
    </lineage>
</organism>
<reference evidence="5" key="1">
    <citation type="submission" date="2014-12" db="EMBL/GenBank/DDBJ databases">
        <authorList>
            <person name="Salcher M.M."/>
        </authorList>
    </citation>
    <scope>NUCLEOTIDE SEQUENCE [LARGE SCALE GENOMIC DNA]</scope>
    <source>
        <strain evidence="5">MMS-10A-171</strain>
    </source>
</reference>
<evidence type="ECO:0000313" key="4">
    <source>
        <dbReference type="EMBL" id="CEN56589.1"/>
    </source>
</evidence>
<dbReference type="InterPro" id="IPR050553">
    <property type="entry name" value="Thioredoxin_ResA/DsbE_sf"/>
</dbReference>
<feature type="chain" id="PRO_5002133409" evidence="2">
    <location>
        <begin position="25"/>
        <end position="179"/>
    </location>
</feature>
<proteinExistence type="predicted"/>